<dbReference type="InterPro" id="IPR050708">
    <property type="entry name" value="T6SS_VgrG/RHS"/>
</dbReference>
<dbReference type="Proteomes" id="UP000256405">
    <property type="component" value="Unassembled WGS sequence"/>
</dbReference>
<organism evidence="2 3">
    <name type="scientific">Algoriphagus antarcticus</name>
    <dbReference type="NCBI Taxonomy" id="238540"/>
    <lineage>
        <taxon>Bacteria</taxon>
        <taxon>Pseudomonadati</taxon>
        <taxon>Bacteroidota</taxon>
        <taxon>Cytophagia</taxon>
        <taxon>Cytophagales</taxon>
        <taxon>Cyclobacteriaceae</taxon>
        <taxon>Algoriphagus</taxon>
    </lineage>
</organism>
<feature type="compositionally biased region" description="Basic and acidic residues" evidence="1">
    <location>
        <begin position="94"/>
        <end position="121"/>
    </location>
</feature>
<keyword evidence="3" id="KW-1185">Reference proteome</keyword>
<evidence type="ECO:0000256" key="1">
    <source>
        <dbReference type="SAM" id="MobiDB-lite"/>
    </source>
</evidence>
<gene>
    <name evidence="2" type="ORF">C8N25_1632</name>
</gene>
<feature type="region of interest" description="Disordered" evidence="1">
    <location>
        <begin position="93"/>
        <end position="121"/>
    </location>
</feature>
<dbReference type="AlphaFoldDB" id="A0A3E0D0A7"/>
<accession>A0A3E0D0A7</accession>
<dbReference type="PANTHER" id="PTHR32305">
    <property type="match status" value="1"/>
</dbReference>
<protein>
    <submittedName>
        <fullName evidence="2">RHS repeat-associated protein</fullName>
    </submittedName>
</protein>
<reference evidence="2 3" key="1">
    <citation type="submission" date="2018-08" db="EMBL/GenBank/DDBJ databases">
        <title>Genomic Encyclopedia of Archaeal and Bacterial Type Strains, Phase II (KMG-II): from individual species to whole genera.</title>
        <authorList>
            <person name="Goeker M."/>
        </authorList>
    </citation>
    <scope>NUCLEOTIDE SEQUENCE [LARGE SCALE GENOMIC DNA]</scope>
    <source>
        <strain evidence="2 3">DSM 15986</strain>
    </source>
</reference>
<evidence type="ECO:0000313" key="3">
    <source>
        <dbReference type="Proteomes" id="UP000256405"/>
    </source>
</evidence>
<dbReference type="PANTHER" id="PTHR32305:SF15">
    <property type="entry name" value="PROTEIN RHSA-RELATED"/>
    <property type="match status" value="1"/>
</dbReference>
<comment type="caution">
    <text evidence="2">The sequence shown here is derived from an EMBL/GenBank/DDBJ whole genome shotgun (WGS) entry which is preliminary data.</text>
</comment>
<dbReference type="NCBIfam" id="TIGR03696">
    <property type="entry name" value="Rhs_assc_core"/>
    <property type="match status" value="1"/>
</dbReference>
<dbReference type="InterPro" id="IPR022385">
    <property type="entry name" value="Rhs_assc_core"/>
</dbReference>
<proteinExistence type="predicted"/>
<name>A0A3E0D0A7_9BACT</name>
<evidence type="ECO:0000313" key="2">
    <source>
        <dbReference type="EMBL" id="REG74766.1"/>
    </source>
</evidence>
<sequence length="265" mass="28960">MYDFGARMYDPAIGRWFVLDPLAEQMRRHSPYNYAFNNPLRYIDPDGMAPQVAIVHATPKHSDSEDPTQNEVGTGQVVKGGYGEDIEMGSVWSHTEDGGYLSDEKSNNNQEKKDCCPDKTKKNKELESLHIKTDIEPMGGTPPFLPGGIGGWSNIKNFWSILKSARSFFNAAKSGTGVLNQLKSAESLINEAGSLTKVNAGMQGFVKGDGVAIFKAISQGGTQQANGTILMQDGIILFKHISKTTGVYTIDINKAGQIFKIRILP</sequence>
<dbReference type="EMBL" id="QUNF01000063">
    <property type="protein sequence ID" value="REG74766.1"/>
    <property type="molecule type" value="Genomic_DNA"/>
</dbReference>
<dbReference type="Gene3D" id="2.180.10.10">
    <property type="entry name" value="RHS repeat-associated core"/>
    <property type="match status" value="1"/>
</dbReference>